<accession>A0ACC6V0M1</accession>
<dbReference type="Proteomes" id="UP000033636">
    <property type="component" value="Unassembled WGS sequence"/>
</dbReference>
<evidence type="ECO:0000313" key="2">
    <source>
        <dbReference type="Proteomes" id="UP000033636"/>
    </source>
</evidence>
<evidence type="ECO:0000313" key="1">
    <source>
        <dbReference type="EMBL" id="MFB6490477.1"/>
    </source>
</evidence>
<sequence>MEVRIGEKAYSIREPQDLERLCLELRRALYEGRECAYNSWYIRVPPERILEILKEAYSSYLKGEAGVGPVVERYLERLGLSKSLARTITPTLSALGLSSAGAFSKTALEAGRSLYGGAKHEALAILREAAAKNCVLRDIMVRLGGRCEGLAAVVEDVLRSYGKSPRADEVKYTAELVRLLYPPCAPCNFACINKEAFTTCADSLVEAVMANIGDLFEKLDISILPSYLAYVKSGASYRAFVKDTNKPVGLIALAEPIEGAQIGRLRDLSRALDALVEEGAYEFYVKVLPILEPAGSCYRLKAYVEVARADLERASRIIKLD</sequence>
<proteinExistence type="predicted"/>
<comment type="caution">
    <text evidence="1">The sequence shown here is derived from an EMBL/GenBank/DDBJ whole genome shotgun (WGS) entry which is preliminary data.</text>
</comment>
<reference evidence="1" key="1">
    <citation type="submission" date="2024-07" db="EMBL/GenBank/DDBJ databases">
        <title>Metagenome and Metagenome-Assembled Genomes of Archaea from a hot spring from the geothermal field of Los Azufres, Mexico.</title>
        <authorList>
            <person name="Marin-Paredes R."/>
            <person name="Martinez-Romero E."/>
            <person name="Servin-Garciduenas L.E."/>
        </authorList>
    </citation>
    <scope>NUCLEOTIDE SEQUENCE</scope>
</reference>
<dbReference type="EMBL" id="JZWT02000009">
    <property type="protein sequence ID" value="MFB6490477.1"/>
    <property type="molecule type" value="Genomic_DNA"/>
</dbReference>
<gene>
    <name evidence="1" type="ORF">TU35_004365</name>
</gene>
<organism evidence="1 2">
    <name type="scientific">Thermoproteus sp. AZ2</name>
    <dbReference type="NCBI Taxonomy" id="1609232"/>
    <lineage>
        <taxon>Archaea</taxon>
        <taxon>Thermoproteota</taxon>
        <taxon>Thermoprotei</taxon>
        <taxon>Thermoproteales</taxon>
        <taxon>Thermoproteaceae</taxon>
        <taxon>Thermoproteus</taxon>
    </lineage>
</organism>
<name>A0ACC6V0M1_9CREN</name>
<protein>
    <submittedName>
        <fullName evidence="1">Uncharacterized protein</fullName>
    </submittedName>
</protein>